<dbReference type="InterPro" id="IPR011990">
    <property type="entry name" value="TPR-like_helical_dom_sf"/>
</dbReference>
<dbReference type="EMBL" id="AYXG01000212">
    <property type="protein sequence ID" value="EWC59252.1"/>
    <property type="molecule type" value="Genomic_DNA"/>
</dbReference>
<accession>W7IRF3</accession>
<comment type="caution">
    <text evidence="2">The sequence shown here is derived from an EMBL/GenBank/DDBJ whole genome shotgun (WGS) entry which is preliminary data.</text>
</comment>
<dbReference type="eggNOG" id="COG1476">
    <property type="taxonomic scope" value="Bacteria"/>
</dbReference>
<protein>
    <submittedName>
        <fullName evidence="2">Putative DNA-binding protein</fullName>
    </submittedName>
</protein>
<dbReference type="eggNOG" id="COG1396">
    <property type="taxonomic scope" value="Bacteria"/>
</dbReference>
<dbReference type="PATRIC" id="fig|909613.9.peg.5468"/>
<dbReference type="CDD" id="cd00093">
    <property type="entry name" value="HTH_XRE"/>
    <property type="match status" value="1"/>
</dbReference>
<dbReference type="Gene3D" id="1.25.40.10">
    <property type="entry name" value="Tetratricopeptide repeat domain"/>
    <property type="match status" value="1"/>
</dbReference>
<dbReference type="InterPro" id="IPR001387">
    <property type="entry name" value="Cro/C1-type_HTH"/>
</dbReference>
<dbReference type="OrthoDB" id="5184419at2"/>
<dbReference type="AlphaFoldDB" id="W7IRF3"/>
<proteinExistence type="predicted"/>
<organism evidence="2 3">
    <name type="scientific">Actinokineospora spheciospongiae</name>
    <dbReference type="NCBI Taxonomy" id="909613"/>
    <lineage>
        <taxon>Bacteria</taxon>
        <taxon>Bacillati</taxon>
        <taxon>Actinomycetota</taxon>
        <taxon>Actinomycetes</taxon>
        <taxon>Pseudonocardiales</taxon>
        <taxon>Pseudonocardiaceae</taxon>
        <taxon>Actinokineospora</taxon>
    </lineage>
</organism>
<evidence type="ECO:0000259" key="1">
    <source>
        <dbReference type="PROSITE" id="PS50943"/>
    </source>
</evidence>
<dbReference type="SUPFAM" id="SSF48452">
    <property type="entry name" value="TPR-like"/>
    <property type="match status" value="1"/>
</dbReference>
<evidence type="ECO:0000313" key="2">
    <source>
        <dbReference type="EMBL" id="EWC59252.1"/>
    </source>
</evidence>
<keyword evidence="2" id="KW-0238">DNA-binding</keyword>
<reference evidence="2 3" key="1">
    <citation type="journal article" date="2014" name="Genome Announc.">
        <title>Draft Genome Sequence of the Antitrypanosomally Active Sponge-Associated Bacterium Actinokineospora sp. Strain EG49.</title>
        <authorList>
            <person name="Harjes J."/>
            <person name="Ryu T."/>
            <person name="Abdelmohsen U.R."/>
            <person name="Moitinho-Silva L."/>
            <person name="Horn H."/>
            <person name="Ravasi T."/>
            <person name="Hentschel U."/>
        </authorList>
    </citation>
    <scope>NUCLEOTIDE SEQUENCE [LARGE SCALE GENOMIC DNA]</scope>
    <source>
        <strain evidence="2 3">EG49</strain>
    </source>
</reference>
<dbReference type="RefSeq" id="WP_152552304.1">
    <property type="nucleotide sequence ID" value="NZ_AYXG01000212.1"/>
</dbReference>
<feature type="domain" description="HTH cro/C1-type" evidence="1">
    <location>
        <begin position="58"/>
        <end position="93"/>
    </location>
</feature>
<dbReference type="STRING" id="909613.UO65_5468"/>
<dbReference type="Proteomes" id="UP000019277">
    <property type="component" value="Unassembled WGS sequence"/>
</dbReference>
<name>W7IRF3_9PSEU</name>
<dbReference type="Gene3D" id="1.10.260.40">
    <property type="entry name" value="lambda repressor-like DNA-binding domains"/>
    <property type="match status" value="1"/>
</dbReference>
<dbReference type="GO" id="GO:0003677">
    <property type="term" value="F:DNA binding"/>
    <property type="evidence" value="ECO:0007669"/>
    <property type="project" value="UniProtKB-KW"/>
</dbReference>
<dbReference type="PROSITE" id="PS50943">
    <property type="entry name" value="HTH_CROC1"/>
    <property type="match status" value="1"/>
</dbReference>
<keyword evidence="3" id="KW-1185">Reference proteome</keyword>
<gene>
    <name evidence="2" type="ORF">UO65_5468</name>
</gene>
<sequence>MGTDHAPKLGMAFWATDQMRDAFATREMGAVVRAYRYHPAHGHKPLPQETVARWLGTVTQSQLSRIESGRNRVEALDKLIHYARALRMPAELLWFSLPDDHSAIPMPRAEDVLALPGGPVVPAASAPTGSAMADTLLRTLDHYASTDNLAGPHSLLDVVPPQLRFIESLLEKSRGRDRRALLRVGARYAEFAGWVYQDTGDVVNAMQSSATAFDFADEADDGESKSYILMRRSNIATDAGRSELALRLANSALREAESLSPRLRALALRQQAHAYAQQGNDVACAHALEQAFALAARTPDSEMDLGHYCTPEYLEMEAAHCWVELGRPHDAIGSLWKGLSEWQPEFRRDLGLCLARLSLAHAMDGQPEYAAQVARNSTVIAMETRSARIQAQLGRVSGVLAAQGAVEESRQIDRLVASLRFN</sequence>
<dbReference type="SUPFAM" id="SSF47413">
    <property type="entry name" value="lambda repressor-like DNA-binding domains"/>
    <property type="match status" value="1"/>
</dbReference>
<evidence type="ECO:0000313" key="3">
    <source>
        <dbReference type="Proteomes" id="UP000019277"/>
    </source>
</evidence>
<dbReference type="InterPro" id="IPR010982">
    <property type="entry name" value="Lambda_DNA-bd_dom_sf"/>
</dbReference>